<evidence type="ECO:0000313" key="2">
    <source>
        <dbReference type="EMBL" id="MBB6468963.1"/>
    </source>
</evidence>
<reference evidence="2 3" key="1">
    <citation type="submission" date="2020-08" db="EMBL/GenBank/DDBJ databases">
        <title>Genomic Encyclopedia of Type Strains, Phase IV (KMG-IV): sequencing the most valuable type-strain genomes for metagenomic binning, comparative biology and taxonomic classification.</title>
        <authorList>
            <person name="Goeker M."/>
        </authorList>
    </citation>
    <scope>NUCLEOTIDE SEQUENCE [LARGE SCALE GENOMIC DNA]</scope>
    <source>
        <strain evidence="2 3">DSM 17454</strain>
    </source>
</reference>
<dbReference type="GO" id="GO:0004527">
    <property type="term" value="F:exonuclease activity"/>
    <property type="evidence" value="ECO:0007669"/>
    <property type="project" value="UniProtKB-KW"/>
</dbReference>
<dbReference type="RefSeq" id="WP_184771918.1">
    <property type="nucleotide sequence ID" value="NZ_JACHGI010000013.1"/>
</dbReference>
<dbReference type="AlphaFoldDB" id="A0A8E1WIB5"/>
<evidence type="ECO:0000313" key="3">
    <source>
        <dbReference type="Proteomes" id="UP000532373"/>
    </source>
</evidence>
<keyword evidence="2" id="KW-0378">Hydrolase</keyword>
<name>A0A8E1WIB5_9HYPH</name>
<gene>
    <name evidence="2" type="ORF">HNQ96_004850</name>
</gene>
<feature type="region of interest" description="Disordered" evidence="1">
    <location>
        <begin position="32"/>
        <end position="61"/>
    </location>
</feature>
<sequence length="61" mass="6773">MEAMPDNSSHEARIAELERLVRELQAQLEAVQKQTGITAKPAEKPLRSRGMLGSPSSSRQR</sequence>
<comment type="caution">
    <text evidence="2">The sequence shown here is derived from an EMBL/GenBank/DDBJ whole genome shotgun (WGS) entry which is preliminary data.</text>
</comment>
<organism evidence="2 3">
    <name type="scientific">Aminobacter carboxidus</name>
    <dbReference type="NCBI Taxonomy" id="376165"/>
    <lineage>
        <taxon>Bacteria</taxon>
        <taxon>Pseudomonadati</taxon>
        <taxon>Pseudomonadota</taxon>
        <taxon>Alphaproteobacteria</taxon>
        <taxon>Hyphomicrobiales</taxon>
        <taxon>Phyllobacteriaceae</taxon>
        <taxon>Aminobacter</taxon>
    </lineage>
</organism>
<proteinExistence type="predicted"/>
<protein>
    <submittedName>
        <fullName evidence="2">Exonuclease VII small subunit</fullName>
    </submittedName>
</protein>
<dbReference type="Proteomes" id="UP000532373">
    <property type="component" value="Unassembled WGS sequence"/>
</dbReference>
<keyword evidence="2" id="KW-0540">Nuclease</keyword>
<accession>A0A8E1WIB5</accession>
<keyword evidence="2" id="KW-0269">Exonuclease</keyword>
<dbReference type="EMBL" id="JACHGI010000013">
    <property type="protein sequence ID" value="MBB6468963.1"/>
    <property type="molecule type" value="Genomic_DNA"/>
</dbReference>
<evidence type="ECO:0000256" key="1">
    <source>
        <dbReference type="SAM" id="MobiDB-lite"/>
    </source>
</evidence>